<dbReference type="Pfam" id="PF13391">
    <property type="entry name" value="HNH_2"/>
    <property type="match status" value="1"/>
</dbReference>
<keyword evidence="3" id="KW-1185">Reference proteome</keyword>
<gene>
    <name evidence="2" type="ORF">MCHLO_14437</name>
</gene>
<evidence type="ECO:0000259" key="1">
    <source>
        <dbReference type="Pfam" id="PF13391"/>
    </source>
</evidence>
<dbReference type="EMBL" id="DF849525">
    <property type="protein sequence ID" value="GAT57952.1"/>
    <property type="molecule type" value="Genomic_DNA"/>
</dbReference>
<protein>
    <recommendedName>
        <fullName evidence="1">HNH nuclease domain-containing protein</fullName>
    </recommendedName>
</protein>
<dbReference type="Proteomes" id="UP000815677">
    <property type="component" value="Unassembled WGS sequence"/>
</dbReference>
<dbReference type="InterPro" id="IPR003615">
    <property type="entry name" value="HNH_nuc"/>
</dbReference>
<feature type="domain" description="HNH nuclease" evidence="1">
    <location>
        <begin position="219"/>
        <end position="299"/>
    </location>
</feature>
<evidence type="ECO:0000313" key="3">
    <source>
        <dbReference type="Proteomes" id="UP000815677"/>
    </source>
</evidence>
<evidence type="ECO:0000313" key="2">
    <source>
        <dbReference type="EMBL" id="GAT57952.1"/>
    </source>
</evidence>
<proteinExistence type="predicted"/>
<accession>A0ABQ0M526</accession>
<reference evidence="2" key="1">
    <citation type="submission" date="2014-09" db="EMBL/GenBank/DDBJ databases">
        <title>Genome sequence of the luminous mushroom Mycena chlorophos for searching fungal bioluminescence genes.</title>
        <authorList>
            <person name="Tanaka Y."/>
            <person name="Kasuga D."/>
            <person name="Oba Y."/>
            <person name="Hase S."/>
            <person name="Sato K."/>
            <person name="Oba Y."/>
            <person name="Sakakibara Y."/>
        </authorList>
    </citation>
    <scope>NUCLEOTIDE SEQUENCE</scope>
</reference>
<organism evidence="2 3">
    <name type="scientific">Mycena chlorophos</name>
    <name type="common">Agaric fungus</name>
    <name type="synonym">Agaricus chlorophos</name>
    <dbReference type="NCBI Taxonomy" id="658473"/>
    <lineage>
        <taxon>Eukaryota</taxon>
        <taxon>Fungi</taxon>
        <taxon>Dikarya</taxon>
        <taxon>Basidiomycota</taxon>
        <taxon>Agaricomycotina</taxon>
        <taxon>Agaricomycetes</taxon>
        <taxon>Agaricomycetidae</taxon>
        <taxon>Agaricales</taxon>
        <taxon>Marasmiineae</taxon>
        <taxon>Mycenaceae</taxon>
        <taxon>Mycena</taxon>
    </lineage>
</organism>
<name>A0ABQ0M526_MYCCL</name>
<sequence length="370" mass="40038">MSQWNPAAPLYDNLDQRNIQVWGTTQQPRMLLGGCYQWQFPNAMPWTAQPPNAAPIAAVVPALPAPNLPAAAALTNMDLHRFMNIIATVPPAGNRILLVGPITVPNGLRSDLLGDASAPVFNSIVNPIIANALAGQLPANIVPEDQQAVAPGQYLCFLQDVTNAQHILVYGPTLKQNSVLTRQVTRANTGTATGALTPATKLTRQKDFRPDTRARDMICRVTGVPVPLRARGANFSAFEAAHVWGHGMVKDVIYITSFEPGPVQAVLRQLVQSDADKPRNGLLMLAHMHVFFDDYQLSFSRPAPNSLVPRGYKFERGGATGFTPGLPMFASQGDPAIAATAPEFLDFHFKTALLWHVGGTGRPRPARIQP</sequence>